<proteinExistence type="predicted"/>
<keyword evidence="2" id="KW-0472">Membrane</keyword>
<dbReference type="OMA" id="ARTICIR"/>
<feature type="region of interest" description="Disordered" evidence="1">
    <location>
        <begin position="62"/>
        <end position="105"/>
    </location>
</feature>
<gene>
    <name evidence="3" type="ORF">PFICI_00338</name>
</gene>
<dbReference type="GeneID" id="19265351"/>
<dbReference type="OrthoDB" id="5428040at2759"/>
<dbReference type="KEGG" id="pfy:PFICI_00338"/>
<evidence type="ECO:0000313" key="3">
    <source>
        <dbReference type="EMBL" id="ETS86510.1"/>
    </source>
</evidence>
<dbReference type="Proteomes" id="UP000030651">
    <property type="component" value="Unassembled WGS sequence"/>
</dbReference>
<keyword evidence="2" id="KW-1133">Transmembrane helix</keyword>
<dbReference type="EMBL" id="KI912109">
    <property type="protein sequence ID" value="ETS86510.1"/>
    <property type="molecule type" value="Genomic_DNA"/>
</dbReference>
<keyword evidence="2" id="KW-0812">Transmembrane</keyword>
<organism evidence="3 4">
    <name type="scientific">Pestalotiopsis fici (strain W106-1 / CGMCC3.15140)</name>
    <dbReference type="NCBI Taxonomy" id="1229662"/>
    <lineage>
        <taxon>Eukaryota</taxon>
        <taxon>Fungi</taxon>
        <taxon>Dikarya</taxon>
        <taxon>Ascomycota</taxon>
        <taxon>Pezizomycotina</taxon>
        <taxon>Sordariomycetes</taxon>
        <taxon>Xylariomycetidae</taxon>
        <taxon>Amphisphaeriales</taxon>
        <taxon>Sporocadaceae</taxon>
        <taxon>Pestalotiopsis</taxon>
    </lineage>
</organism>
<evidence type="ECO:0000256" key="1">
    <source>
        <dbReference type="SAM" id="MobiDB-lite"/>
    </source>
</evidence>
<feature type="transmembrane region" description="Helical" evidence="2">
    <location>
        <begin position="121"/>
        <end position="148"/>
    </location>
</feature>
<dbReference type="RefSeq" id="XP_007827110.1">
    <property type="nucleotide sequence ID" value="XM_007828919.1"/>
</dbReference>
<dbReference type="AlphaFoldDB" id="W3XKH7"/>
<dbReference type="InParanoid" id="W3XKH7"/>
<sequence length="799" mass="87342">MGPNQYPLFDNVRGHPNAETISLPEGDEGEDFQFVSSATATNLQEDTQIVMMQSSAYRNSVGAQARRRGLPATDECSEPSSDRTSCESSMDRQPMQTTKPNDTPLLGIDYKDSPLPLKDSVGIYGCAGIAGGSIFILAAVAFLTFLWFGHGTEPEAAGAAWLWRKIALEDWMTRTVTICALALRVAVSMQSGICTSMTAALVLENGRAITRKSQVAHTSVLRAINNGPRKLIQILIGSHTLSVLACLEFWLICLLGGLTLVLQFSSTVLLSDVRDFAIVGDDKVANISILQYNPSGDSIWVIPRRNAALLNIEPRYGVFGEERSERNSTPELSGFSNTDVVQRGYIPIPDMNARNLVRHYRGNALVSSSRIGCVPADIDATFENVTADMVPPMGSLKGTLNYGKVLNRTFPGTDAASFCSAAGCESTAFDCSIGAADESQASALCFVGDTTTWPHGTNLPWNKNSWLYLLFATNMTEQDLYDLSLTYNVTVNQTRNEWGTTRSKSGHALEVSMCLASFDVDMRFVDMSAKGPPTEPTLSWNPLQHEHDSSLVLQMFDTDSPKSPMERGLLDMQILDGADDWFHANHSQESKPSKLLSTIVNMQLSDESVKNTTYVTCIYCQIYGDAAMHPELLHIVEDTLQLTGRPAKALSNLYGAMGTTLYDVLLNTLNVTEEAHVASAITVRVPGYCNTRTCSGFTSVVTMLGVHLATVWLIATLYATRIRHSRISNIWHTVSQLFGDELNDALLLGNNTTDETVNERFFRKEQDALVRIGLAAHGSAIEVVSSQAASRKLPRHGKQ</sequence>
<dbReference type="HOGENOM" id="CLU_017967_0_0_1"/>
<reference evidence="4" key="1">
    <citation type="journal article" date="2015" name="BMC Genomics">
        <title>Genomic and transcriptomic analysis of the endophytic fungus Pestalotiopsis fici reveals its lifestyle and high potential for synthesis of natural products.</title>
        <authorList>
            <person name="Wang X."/>
            <person name="Zhang X."/>
            <person name="Liu L."/>
            <person name="Xiang M."/>
            <person name="Wang W."/>
            <person name="Sun X."/>
            <person name="Che Y."/>
            <person name="Guo L."/>
            <person name="Liu G."/>
            <person name="Guo L."/>
            <person name="Wang C."/>
            <person name="Yin W.B."/>
            <person name="Stadler M."/>
            <person name="Zhang X."/>
            <person name="Liu X."/>
        </authorList>
    </citation>
    <scope>NUCLEOTIDE SEQUENCE [LARGE SCALE GENOMIC DNA]</scope>
    <source>
        <strain evidence="4">W106-1 / CGMCC3.15140</strain>
    </source>
</reference>
<dbReference type="eggNOG" id="ENOG502S4EJ">
    <property type="taxonomic scope" value="Eukaryota"/>
</dbReference>
<keyword evidence="4" id="KW-1185">Reference proteome</keyword>
<feature type="transmembrane region" description="Helical" evidence="2">
    <location>
        <begin position="239"/>
        <end position="262"/>
    </location>
</feature>
<evidence type="ECO:0000313" key="4">
    <source>
        <dbReference type="Proteomes" id="UP000030651"/>
    </source>
</evidence>
<accession>W3XKH7</accession>
<name>W3XKH7_PESFW</name>
<feature type="transmembrane region" description="Helical" evidence="2">
    <location>
        <begin position="696"/>
        <end position="719"/>
    </location>
</feature>
<protein>
    <submittedName>
        <fullName evidence="3">Uncharacterized protein</fullName>
    </submittedName>
</protein>
<feature type="transmembrane region" description="Helical" evidence="2">
    <location>
        <begin position="181"/>
        <end position="203"/>
    </location>
</feature>
<evidence type="ECO:0000256" key="2">
    <source>
        <dbReference type="SAM" id="Phobius"/>
    </source>
</evidence>